<evidence type="ECO:0000313" key="1">
    <source>
        <dbReference type="EMBL" id="KAJ8042197.1"/>
    </source>
</evidence>
<reference evidence="1" key="1">
    <citation type="submission" date="2021-10" db="EMBL/GenBank/DDBJ databases">
        <title>Tropical sea cucumber genome reveals ecological adaptation and Cuvierian tubules defense mechanism.</title>
        <authorList>
            <person name="Chen T."/>
        </authorList>
    </citation>
    <scope>NUCLEOTIDE SEQUENCE</scope>
    <source>
        <strain evidence="1">Nanhai2018</strain>
        <tissue evidence="1">Muscle</tissue>
    </source>
</reference>
<accession>A0A9Q1CBG6</accession>
<gene>
    <name evidence="1" type="ORF">HOLleu_13197</name>
</gene>
<sequence length="124" mass="13884">MWAYPKIIAHFEISQLTSVRISALQVYMDVTQSMPAMAGYSTKVFFKHSPHPLSSWGLRNPPPPLSGACQPVGQILAPPLAKRAQSLEYFKVPQGKIKSTQYEQEGNPRSYKSPLSHVLYIPWG</sequence>
<protein>
    <submittedName>
        <fullName evidence="1">Uncharacterized protein</fullName>
    </submittedName>
</protein>
<comment type="caution">
    <text evidence="1">The sequence shown here is derived from an EMBL/GenBank/DDBJ whole genome shotgun (WGS) entry which is preliminary data.</text>
</comment>
<name>A0A9Q1CBG6_HOLLE</name>
<organism evidence="1 2">
    <name type="scientific">Holothuria leucospilota</name>
    <name type="common">Black long sea cucumber</name>
    <name type="synonym">Mertensiothuria leucospilota</name>
    <dbReference type="NCBI Taxonomy" id="206669"/>
    <lineage>
        <taxon>Eukaryota</taxon>
        <taxon>Metazoa</taxon>
        <taxon>Echinodermata</taxon>
        <taxon>Eleutherozoa</taxon>
        <taxon>Echinozoa</taxon>
        <taxon>Holothuroidea</taxon>
        <taxon>Aspidochirotacea</taxon>
        <taxon>Aspidochirotida</taxon>
        <taxon>Holothuriidae</taxon>
        <taxon>Holothuria</taxon>
    </lineage>
</organism>
<dbReference type="Proteomes" id="UP001152320">
    <property type="component" value="Chromosome 5"/>
</dbReference>
<proteinExistence type="predicted"/>
<dbReference type="AlphaFoldDB" id="A0A9Q1CBG6"/>
<evidence type="ECO:0000313" key="2">
    <source>
        <dbReference type="Proteomes" id="UP001152320"/>
    </source>
</evidence>
<keyword evidence="2" id="KW-1185">Reference proteome</keyword>
<dbReference type="EMBL" id="JAIZAY010000005">
    <property type="protein sequence ID" value="KAJ8042197.1"/>
    <property type="molecule type" value="Genomic_DNA"/>
</dbReference>